<dbReference type="Proteomes" id="UP000054558">
    <property type="component" value="Unassembled WGS sequence"/>
</dbReference>
<organism evidence="2 3">
    <name type="scientific">Klebsormidium nitens</name>
    <name type="common">Green alga</name>
    <name type="synonym">Ulothrix nitens</name>
    <dbReference type="NCBI Taxonomy" id="105231"/>
    <lineage>
        <taxon>Eukaryota</taxon>
        <taxon>Viridiplantae</taxon>
        <taxon>Streptophyta</taxon>
        <taxon>Klebsormidiophyceae</taxon>
        <taxon>Klebsormidiales</taxon>
        <taxon>Klebsormidiaceae</taxon>
        <taxon>Klebsormidium</taxon>
    </lineage>
</organism>
<feature type="compositionally biased region" description="Basic residues" evidence="1">
    <location>
        <begin position="1"/>
        <end position="16"/>
    </location>
</feature>
<sequence>MRCKGRGGRRGRRWSRGKGLQKVVPEDWPRQQLGGRVKVRGEVGGYWGDCGLGAGGWKGEPPGVATFVKSESKVGAGADGTEGADEGFEIYRSAVSLDAEVIDGAKERKMNVGEIDFFVMMVSNEAGLVCRDFVF</sequence>
<protein>
    <submittedName>
        <fullName evidence="2">Uncharacterized protein</fullName>
    </submittedName>
</protein>
<keyword evidence="3" id="KW-1185">Reference proteome</keyword>
<accession>A0A1Y1HK45</accession>
<dbReference type="AlphaFoldDB" id="A0A1Y1HK45"/>
<evidence type="ECO:0000256" key="1">
    <source>
        <dbReference type="SAM" id="MobiDB-lite"/>
    </source>
</evidence>
<feature type="region of interest" description="Disordered" evidence="1">
    <location>
        <begin position="1"/>
        <end position="21"/>
    </location>
</feature>
<evidence type="ECO:0000313" key="2">
    <source>
        <dbReference type="EMBL" id="GAQ78283.1"/>
    </source>
</evidence>
<name>A0A1Y1HK45_KLENI</name>
<gene>
    <name evidence="2" type="ORF">KFL_000100480</name>
</gene>
<evidence type="ECO:0000313" key="3">
    <source>
        <dbReference type="Proteomes" id="UP000054558"/>
    </source>
</evidence>
<dbReference type="EMBL" id="DF236959">
    <property type="protein sequence ID" value="GAQ78283.1"/>
    <property type="molecule type" value="Genomic_DNA"/>
</dbReference>
<reference evidence="2 3" key="1">
    <citation type="journal article" date="2014" name="Nat. Commun.">
        <title>Klebsormidium flaccidum genome reveals primary factors for plant terrestrial adaptation.</title>
        <authorList>
            <person name="Hori K."/>
            <person name="Maruyama F."/>
            <person name="Fujisawa T."/>
            <person name="Togashi T."/>
            <person name="Yamamoto N."/>
            <person name="Seo M."/>
            <person name="Sato S."/>
            <person name="Yamada T."/>
            <person name="Mori H."/>
            <person name="Tajima N."/>
            <person name="Moriyama T."/>
            <person name="Ikeuchi M."/>
            <person name="Watanabe M."/>
            <person name="Wada H."/>
            <person name="Kobayashi K."/>
            <person name="Saito M."/>
            <person name="Masuda T."/>
            <person name="Sasaki-Sekimoto Y."/>
            <person name="Mashiguchi K."/>
            <person name="Awai K."/>
            <person name="Shimojima M."/>
            <person name="Masuda S."/>
            <person name="Iwai M."/>
            <person name="Nobusawa T."/>
            <person name="Narise T."/>
            <person name="Kondo S."/>
            <person name="Saito H."/>
            <person name="Sato R."/>
            <person name="Murakawa M."/>
            <person name="Ihara Y."/>
            <person name="Oshima-Yamada Y."/>
            <person name="Ohtaka K."/>
            <person name="Satoh M."/>
            <person name="Sonobe K."/>
            <person name="Ishii M."/>
            <person name="Ohtani R."/>
            <person name="Kanamori-Sato M."/>
            <person name="Honoki R."/>
            <person name="Miyazaki D."/>
            <person name="Mochizuki H."/>
            <person name="Umetsu J."/>
            <person name="Higashi K."/>
            <person name="Shibata D."/>
            <person name="Kamiya Y."/>
            <person name="Sato N."/>
            <person name="Nakamura Y."/>
            <person name="Tabata S."/>
            <person name="Ida S."/>
            <person name="Kurokawa K."/>
            <person name="Ohta H."/>
        </authorList>
    </citation>
    <scope>NUCLEOTIDE SEQUENCE [LARGE SCALE GENOMIC DNA]</scope>
    <source>
        <strain evidence="2 3">NIES-2285</strain>
    </source>
</reference>
<proteinExistence type="predicted"/>